<gene>
    <name evidence="1" type="ORF">L9S41_09330</name>
</gene>
<dbReference type="Proteomes" id="UP001060414">
    <property type="component" value="Chromosome"/>
</dbReference>
<sequence length="114" mass="13399">MELPELVRKCAEKELFSYCEGKVPPCFRNEVRVSFCIDGEAVTLFEERITLANPADWSSRPVAQFRFQPELNQWSLHYPVSRDCWRLYLNAGPTLNLKNLLRAVDEDPFQSFWQ</sequence>
<dbReference type="Pfam" id="PF11225">
    <property type="entry name" value="DUF3024"/>
    <property type="match status" value="1"/>
</dbReference>
<name>A0ABY5ZJF5_9BACT</name>
<dbReference type="RefSeq" id="WP_260746253.1">
    <property type="nucleotide sequence ID" value="NZ_CP092109.1"/>
</dbReference>
<evidence type="ECO:0000313" key="1">
    <source>
        <dbReference type="EMBL" id="UWZ77905.1"/>
    </source>
</evidence>
<keyword evidence="2" id="KW-1185">Reference proteome</keyword>
<accession>A0ABY5ZJF5</accession>
<reference evidence="1" key="1">
    <citation type="journal article" date="2022" name="Environ. Microbiol.">
        <title>Geoalkalibacter halelectricus SAP #1 sp. nov. possessing extracellular electron transfer and mineral#reducing capabilities from a haloalkaline environment.</title>
        <authorList>
            <person name="Yadav S."/>
            <person name="Singh R."/>
            <person name="Sundharam S.S."/>
            <person name="Chaudhary S."/>
            <person name="Krishnamurthi S."/>
            <person name="Patil S.A."/>
        </authorList>
    </citation>
    <scope>NUCLEOTIDE SEQUENCE</scope>
    <source>
        <strain evidence="1">SAP-1</strain>
    </source>
</reference>
<protein>
    <submittedName>
        <fullName evidence="1">DUF3024 domain-containing protein</fullName>
    </submittedName>
</protein>
<proteinExistence type="predicted"/>
<dbReference type="EMBL" id="CP092109">
    <property type="protein sequence ID" value="UWZ77905.1"/>
    <property type="molecule type" value="Genomic_DNA"/>
</dbReference>
<dbReference type="InterPro" id="IPR021388">
    <property type="entry name" value="DUF3024"/>
</dbReference>
<evidence type="ECO:0000313" key="2">
    <source>
        <dbReference type="Proteomes" id="UP001060414"/>
    </source>
</evidence>
<organism evidence="1 2">
    <name type="scientific">Geoalkalibacter halelectricus</name>
    <dbReference type="NCBI Taxonomy" id="2847045"/>
    <lineage>
        <taxon>Bacteria</taxon>
        <taxon>Pseudomonadati</taxon>
        <taxon>Thermodesulfobacteriota</taxon>
        <taxon>Desulfuromonadia</taxon>
        <taxon>Desulfuromonadales</taxon>
        <taxon>Geoalkalibacteraceae</taxon>
        <taxon>Geoalkalibacter</taxon>
    </lineage>
</organism>